<evidence type="ECO:0000313" key="1">
    <source>
        <dbReference type="EMBL" id="KAH0776485.1"/>
    </source>
</evidence>
<name>A0ABQ7W6W4_SOLTU</name>
<accession>A0ABQ7W6W4</accession>
<evidence type="ECO:0000313" key="2">
    <source>
        <dbReference type="Proteomes" id="UP000826656"/>
    </source>
</evidence>
<proteinExistence type="predicted"/>
<reference evidence="1 2" key="1">
    <citation type="journal article" date="2021" name="bioRxiv">
        <title>Chromosome-scale and haplotype-resolved genome assembly of a tetraploid potato cultivar.</title>
        <authorList>
            <person name="Sun H."/>
            <person name="Jiao W.-B."/>
            <person name="Krause K."/>
            <person name="Campoy J.A."/>
            <person name="Goel M."/>
            <person name="Folz-Donahue K."/>
            <person name="Kukat C."/>
            <person name="Huettel B."/>
            <person name="Schneeberger K."/>
        </authorList>
    </citation>
    <scope>NUCLEOTIDE SEQUENCE [LARGE SCALE GENOMIC DNA]</scope>
    <source>
        <strain evidence="1">SolTubOtavaFocal</strain>
        <tissue evidence="1">Leaves</tissue>
    </source>
</reference>
<comment type="caution">
    <text evidence="1">The sequence shown here is derived from an EMBL/GenBank/DDBJ whole genome shotgun (WGS) entry which is preliminary data.</text>
</comment>
<organism evidence="1 2">
    <name type="scientific">Solanum tuberosum</name>
    <name type="common">Potato</name>
    <dbReference type="NCBI Taxonomy" id="4113"/>
    <lineage>
        <taxon>Eukaryota</taxon>
        <taxon>Viridiplantae</taxon>
        <taxon>Streptophyta</taxon>
        <taxon>Embryophyta</taxon>
        <taxon>Tracheophyta</taxon>
        <taxon>Spermatophyta</taxon>
        <taxon>Magnoliopsida</taxon>
        <taxon>eudicotyledons</taxon>
        <taxon>Gunneridae</taxon>
        <taxon>Pentapetalae</taxon>
        <taxon>asterids</taxon>
        <taxon>lamiids</taxon>
        <taxon>Solanales</taxon>
        <taxon>Solanaceae</taxon>
        <taxon>Solanoideae</taxon>
        <taxon>Solaneae</taxon>
        <taxon>Solanum</taxon>
    </lineage>
</organism>
<sequence>MESRDSKEESSMVLEPIQKAPIIVNGASSNSRDPRKLVLYVPGAVKRREIPLNGSKLYIPGKLRTFGQN</sequence>
<dbReference type="Proteomes" id="UP000826656">
    <property type="component" value="Unassembled WGS sequence"/>
</dbReference>
<keyword evidence="2" id="KW-1185">Reference proteome</keyword>
<gene>
    <name evidence="1" type="ORF">KY290_007896</name>
</gene>
<dbReference type="EMBL" id="JAIVGD010000003">
    <property type="protein sequence ID" value="KAH0776485.1"/>
    <property type="molecule type" value="Genomic_DNA"/>
</dbReference>
<protein>
    <submittedName>
        <fullName evidence="1">Uncharacterized protein</fullName>
    </submittedName>
</protein>